<dbReference type="Proteomes" id="UP000697995">
    <property type="component" value="Unassembled WGS sequence"/>
</dbReference>
<comment type="caution">
    <text evidence="1">The sequence shown here is derived from an EMBL/GenBank/DDBJ whole genome shotgun (WGS) entry which is preliminary data.</text>
</comment>
<name>A0ABS1CQZ3_9PROT</name>
<dbReference type="EMBL" id="NRSG01000004">
    <property type="protein sequence ID" value="MBK1656862.1"/>
    <property type="molecule type" value="Genomic_DNA"/>
</dbReference>
<dbReference type="RefSeq" id="WP_133217862.1">
    <property type="nucleotide sequence ID" value="NZ_NRSG01000004.1"/>
</dbReference>
<protein>
    <submittedName>
        <fullName evidence="1">Uncharacterized protein</fullName>
    </submittedName>
</protein>
<evidence type="ECO:0000313" key="1">
    <source>
        <dbReference type="EMBL" id="MBK1656862.1"/>
    </source>
</evidence>
<proteinExistence type="predicted"/>
<evidence type="ECO:0000313" key="2">
    <source>
        <dbReference type="Proteomes" id="UP000697995"/>
    </source>
</evidence>
<reference evidence="1 2" key="1">
    <citation type="journal article" date="2020" name="Microorganisms">
        <title>Osmotic Adaptation and Compatible Solute Biosynthesis of Phototrophic Bacteria as Revealed from Genome Analyses.</title>
        <authorList>
            <person name="Imhoff J.F."/>
            <person name="Rahn T."/>
            <person name="Kunzel S."/>
            <person name="Keller A."/>
            <person name="Neulinger S.C."/>
        </authorList>
    </citation>
    <scope>NUCLEOTIDE SEQUENCE [LARGE SCALE GENOMIC DNA]</scope>
    <source>
        <strain evidence="1 2">DSM 15382</strain>
    </source>
</reference>
<gene>
    <name evidence="1" type="ORF">CKO45_01300</name>
</gene>
<sequence>MPWPLPPLLRVAIAGWAAAAAAGDHVVYLRGDAATLQRLAVWNALLPLEALMLANAAEAQALADTGTLRLLRRRVWGATEYVAVRV</sequence>
<accession>A0ABS1CQZ3</accession>
<keyword evidence="2" id="KW-1185">Reference proteome</keyword>
<organism evidence="1 2">
    <name type="scientific">Paracraurococcus ruber</name>
    <dbReference type="NCBI Taxonomy" id="77675"/>
    <lineage>
        <taxon>Bacteria</taxon>
        <taxon>Pseudomonadati</taxon>
        <taxon>Pseudomonadota</taxon>
        <taxon>Alphaproteobacteria</taxon>
        <taxon>Acetobacterales</taxon>
        <taxon>Roseomonadaceae</taxon>
        <taxon>Paracraurococcus</taxon>
    </lineage>
</organism>